<feature type="region of interest" description="Disordered" evidence="12">
    <location>
        <begin position="149"/>
        <end position="169"/>
    </location>
</feature>
<dbReference type="AlphaFoldDB" id="A0A7R8UJF1"/>
<dbReference type="GO" id="GO:0046872">
    <property type="term" value="F:metal ion binding"/>
    <property type="evidence" value="ECO:0007669"/>
    <property type="project" value="UniProtKB-UniRule"/>
</dbReference>
<feature type="region of interest" description="Disordered" evidence="12">
    <location>
        <begin position="185"/>
        <end position="223"/>
    </location>
</feature>
<evidence type="ECO:0000256" key="2">
    <source>
        <dbReference type="ARBA" id="ARBA00010168"/>
    </source>
</evidence>
<evidence type="ECO:0000256" key="11">
    <source>
        <dbReference type="RuleBase" id="RU367085"/>
    </source>
</evidence>
<dbReference type="InterPro" id="IPR037227">
    <property type="entry name" value="EndoU-like"/>
</dbReference>
<evidence type="ECO:0000313" key="14">
    <source>
        <dbReference type="EMBL" id="CAD7081754.1"/>
    </source>
</evidence>
<evidence type="ECO:0000256" key="12">
    <source>
        <dbReference type="SAM" id="MobiDB-lite"/>
    </source>
</evidence>
<keyword evidence="7 11" id="KW-0378">Hydrolase</keyword>
<accession>A0A7R8UJF1</accession>
<dbReference type="GO" id="GO:0003723">
    <property type="term" value="F:RNA binding"/>
    <property type="evidence" value="ECO:0007669"/>
    <property type="project" value="UniProtKB-UniRule"/>
</dbReference>
<dbReference type="OrthoDB" id="430326at2759"/>
<dbReference type="Proteomes" id="UP000594454">
    <property type="component" value="Chromosome 2"/>
</dbReference>
<evidence type="ECO:0000256" key="4">
    <source>
        <dbReference type="ARBA" id="ARBA00022722"/>
    </source>
</evidence>
<dbReference type="EMBL" id="LR899010">
    <property type="protein sequence ID" value="CAD7081754.1"/>
    <property type="molecule type" value="Genomic_DNA"/>
</dbReference>
<sequence>MQTWNLLIGLLFFITFWGKLQITDTQNVDNQQLSYGSDILPPYRTPSLNTSTQESTSSKRTGLFDTFSNWFRRTTTRAPIILSRATTISTTLQTAVTLASNPRTNEQFNQHKSAEMKPASLSLPIISTTSSWRENLGRNLSISKQSTIKEDFPTLPPPRRATSLPSRIVPSVPVTPSVWNNQSGRLNSQGNPMNPVNRLKGPSLPTAPSSTNREMPVNKESSMNKVTPTVRQNDVRPAGPLLTTDNELILLSEVLLSKDKNNLNKYINMNLQGKTRSYETTDEAPNSLLQIDPKAFEIETVAKMILLFNNYELDSSVNEYVTPLEKREENNFVDALLATSIMREAMHFLQDKGIVTMDPKTHRDLLKTIWFSLYSRGNGRIGSSGFEHVFLSEIKNGTISGLHNALYFNEEEKKGNVNYKGYLKTIDFGNKGSVIKYRFDFNGISKPVNAMFVGISPELELALYTICFELRPDKVCPISLNGSRLNLLTYSFRYRGKRLIGSAFPEI</sequence>
<evidence type="ECO:0000256" key="8">
    <source>
        <dbReference type="ARBA" id="ARBA00022884"/>
    </source>
</evidence>
<feature type="chain" id="PRO_5031602271" description="EndoU domain-containing protein" evidence="11">
    <location>
        <begin position="26"/>
        <end position="507"/>
    </location>
</feature>
<dbReference type="CDD" id="cd21159">
    <property type="entry name" value="XendoU"/>
    <property type="match status" value="1"/>
</dbReference>
<feature type="compositionally biased region" description="Polar residues" evidence="12">
    <location>
        <begin position="185"/>
        <end position="194"/>
    </location>
</feature>
<keyword evidence="8 11" id="KW-0694">RNA-binding</keyword>
<feature type="domain" description="EndoU" evidence="13">
    <location>
        <begin position="244"/>
        <end position="507"/>
    </location>
</feature>
<feature type="signal peptide" evidence="11">
    <location>
        <begin position="1"/>
        <end position="25"/>
    </location>
</feature>
<keyword evidence="11" id="KW-0732">Signal</keyword>
<dbReference type="PANTHER" id="PTHR12439">
    <property type="entry name" value="PLACENTAL PROTEIN 11-RELATED"/>
    <property type="match status" value="1"/>
</dbReference>
<evidence type="ECO:0000256" key="10">
    <source>
        <dbReference type="ARBA" id="ARBA00023239"/>
    </source>
</evidence>
<dbReference type="GO" id="GO:0016787">
    <property type="term" value="F:hydrolase activity"/>
    <property type="evidence" value="ECO:0007669"/>
    <property type="project" value="UniProtKB-KW"/>
</dbReference>
<evidence type="ECO:0000256" key="1">
    <source>
        <dbReference type="ARBA" id="ARBA00001936"/>
    </source>
</evidence>
<dbReference type="InParanoid" id="A0A7R8UJF1"/>
<evidence type="ECO:0000256" key="5">
    <source>
        <dbReference type="ARBA" id="ARBA00022723"/>
    </source>
</evidence>
<evidence type="ECO:0000259" key="13">
    <source>
        <dbReference type="PROSITE" id="PS51959"/>
    </source>
</evidence>
<proteinExistence type="inferred from homology"/>
<keyword evidence="9 11" id="KW-0464">Manganese</keyword>
<protein>
    <recommendedName>
        <fullName evidence="13">EndoU domain-containing protein</fullName>
    </recommendedName>
</protein>
<dbReference type="GO" id="GO:0016829">
    <property type="term" value="F:lyase activity"/>
    <property type="evidence" value="ECO:0007669"/>
    <property type="project" value="UniProtKB-KW"/>
</dbReference>
<comment type="similarity">
    <text evidence="2 11">Belongs to the ENDOU family.</text>
</comment>
<dbReference type="PANTHER" id="PTHR12439:SF42">
    <property type="entry name" value="ENDORIBONUCLEASE-RELATED"/>
    <property type="match status" value="1"/>
</dbReference>
<comment type="cofactor">
    <cofactor evidence="1 11">
        <name>Mn(2+)</name>
        <dbReference type="ChEBI" id="CHEBI:29035"/>
    </cofactor>
</comment>
<evidence type="ECO:0000256" key="7">
    <source>
        <dbReference type="ARBA" id="ARBA00022801"/>
    </source>
</evidence>
<feature type="compositionally biased region" description="Polar residues" evidence="12">
    <location>
        <begin position="206"/>
        <end position="223"/>
    </location>
</feature>
<keyword evidence="5 11" id="KW-0479">Metal-binding</keyword>
<comment type="subunit">
    <text evidence="3 11">Monomer.</text>
</comment>
<evidence type="ECO:0000313" key="15">
    <source>
        <dbReference type="Proteomes" id="UP000594454"/>
    </source>
</evidence>
<reference evidence="14 15" key="1">
    <citation type="submission" date="2020-11" db="EMBL/GenBank/DDBJ databases">
        <authorList>
            <person name="Wallbank WR R."/>
            <person name="Pardo Diaz C."/>
            <person name="Kozak K."/>
            <person name="Martin S."/>
            <person name="Jiggins C."/>
            <person name="Moest M."/>
            <person name="Warren A I."/>
            <person name="Generalovic N T."/>
            <person name="Byers J.R.P. K."/>
            <person name="Montejo-Kovacevich G."/>
            <person name="Yen C E."/>
        </authorList>
    </citation>
    <scope>NUCLEOTIDE SEQUENCE [LARGE SCALE GENOMIC DNA]</scope>
</reference>
<gene>
    <name evidence="14" type="ORF">HERILL_LOCUS4846</name>
</gene>
<keyword evidence="6 11" id="KW-0255">Endonuclease</keyword>
<evidence type="ECO:0000256" key="6">
    <source>
        <dbReference type="ARBA" id="ARBA00022759"/>
    </source>
</evidence>
<keyword evidence="15" id="KW-1185">Reference proteome</keyword>
<organism evidence="14 15">
    <name type="scientific">Hermetia illucens</name>
    <name type="common">Black soldier fly</name>
    <dbReference type="NCBI Taxonomy" id="343691"/>
    <lineage>
        <taxon>Eukaryota</taxon>
        <taxon>Metazoa</taxon>
        <taxon>Ecdysozoa</taxon>
        <taxon>Arthropoda</taxon>
        <taxon>Hexapoda</taxon>
        <taxon>Insecta</taxon>
        <taxon>Pterygota</taxon>
        <taxon>Neoptera</taxon>
        <taxon>Endopterygota</taxon>
        <taxon>Diptera</taxon>
        <taxon>Brachycera</taxon>
        <taxon>Stratiomyomorpha</taxon>
        <taxon>Stratiomyidae</taxon>
        <taxon>Hermetiinae</taxon>
        <taxon>Hermetia</taxon>
    </lineage>
</organism>
<dbReference type="InterPro" id="IPR018998">
    <property type="entry name" value="EndoU_C"/>
</dbReference>
<dbReference type="GO" id="GO:0004521">
    <property type="term" value="F:RNA endonuclease activity"/>
    <property type="evidence" value="ECO:0007669"/>
    <property type="project" value="UniProtKB-UniRule"/>
</dbReference>
<dbReference type="InterPro" id="IPR039787">
    <property type="entry name" value="ENDOU"/>
</dbReference>
<keyword evidence="4 11" id="KW-0540">Nuclease</keyword>
<keyword evidence="10" id="KW-0456">Lyase</keyword>
<dbReference type="SUPFAM" id="SSF142877">
    <property type="entry name" value="EndoU-like"/>
    <property type="match status" value="1"/>
</dbReference>
<dbReference type="Pfam" id="PF09412">
    <property type="entry name" value="XendoU"/>
    <property type="match status" value="1"/>
</dbReference>
<name>A0A7R8UJF1_HERIL</name>
<dbReference type="FunCoup" id="A0A7R8UJF1">
    <property type="interactions" value="2"/>
</dbReference>
<evidence type="ECO:0000256" key="9">
    <source>
        <dbReference type="ARBA" id="ARBA00023211"/>
    </source>
</evidence>
<dbReference type="PROSITE" id="PS51959">
    <property type="entry name" value="ENDOU"/>
    <property type="match status" value="1"/>
</dbReference>
<evidence type="ECO:0000256" key="3">
    <source>
        <dbReference type="ARBA" id="ARBA00011245"/>
    </source>
</evidence>